<dbReference type="Proteomes" id="UP000276776">
    <property type="component" value="Unassembled WGS sequence"/>
</dbReference>
<evidence type="ECO:0000259" key="2">
    <source>
        <dbReference type="PROSITE" id="PS51670"/>
    </source>
</evidence>
<evidence type="ECO:0000256" key="1">
    <source>
        <dbReference type="PROSITE-ProRule" id="PRU01005"/>
    </source>
</evidence>
<dbReference type="PROSITE" id="PS51670">
    <property type="entry name" value="SHKT"/>
    <property type="match status" value="1"/>
</dbReference>
<dbReference type="EMBL" id="UYYF01000316">
    <property type="protein sequence ID" value="VDM97649.1"/>
    <property type="molecule type" value="Genomic_DNA"/>
</dbReference>
<gene>
    <name evidence="3" type="ORF">TCLT_LOCUS1943</name>
</gene>
<protein>
    <recommendedName>
        <fullName evidence="2">ShKT domain-containing protein</fullName>
    </recommendedName>
</protein>
<dbReference type="SUPFAM" id="SSF50814">
    <property type="entry name" value="Lipocalins"/>
    <property type="match status" value="1"/>
</dbReference>
<proteinExistence type="predicted"/>
<dbReference type="Gene3D" id="2.40.128.20">
    <property type="match status" value="1"/>
</dbReference>
<dbReference type="PANTHER" id="PTHR15854">
    <property type="entry name" value="THAP4 PROTEIN"/>
    <property type="match status" value="1"/>
</dbReference>
<evidence type="ECO:0000313" key="3">
    <source>
        <dbReference type="EMBL" id="VDM97649.1"/>
    </source>
</evidence>
<dbReference type="InterPro" id="IPR003582">
    <property type="entry name" value="ShKT_dom"/>
</dbReference>
<feature type="domain" description="ShKT" evidence="2">
    <location>
        <begin position="14"/>
        <end position="50"/>
    </location>
</feature>
<dbReference type="CDD" id="cd07828">
    <property type="entry name" value="lipocalin_heme-bd-THAP4-like"/>
    <property type="match status" value="1"/>
</dbReference>
<dbReference type="OrthoDB" id="58529at2759"/>
<organism evidence="3 4">
    <name type="scientific">Thelazia callipaeda</name>
    <name type="common">Oriental eyeworm</name>
    <name type="synonym">Parasitic nematode</name>
    <dbReference type="NCBI Taxonomy" id="103827"/>
    <lineage>
        <taxon>Eukaryota</taxon>
        <taxon>Metazoa</taxon>
        <taxon>Ecdysozoa</taxon>
        <taxon>Nematoda</taxon>
        <taxon>Chromadorea</taxon>
        <taxon>Rhabditida</taxon>
        <taxon>Spirurina</taxon>
        <taxon>Spiruromorpha</taxon>
        <taxon>Thelazioidea</taxon>
        <taxon>Thelaziidae</taxon>
        <taxon>Thelazia</taxon>
    </lineage>
</organism>
<dbReference type="InterPro" id="IPR045165">
    <property type="entry name" value="Nitrobindin"/>
</dbReference>
<accession>A0A3P7K8M6</accession>
<reference evidence="3 4" key="1">
    <citation type="submission" date="2018-11" db="EMBL/GenBank/DDBJ databases">
        <authorList>
            <consortium name="Pathogen Informatics"/>
        </authorList>
    </citation>
    <scope>NUCLEOTIDE SEQUENCE [LARGE SCALE GENOMIC DNA]</scope>
</reference>
<name>A0A3P7K8M6_THECL</name>
<sequence>MKLSLLIAAQSTHCIDNDIYCYSWIADDSTKCNHISELPNLYCKKSCQLCDTTPVLKEYDIKKTPARLKSIAFLIGKWRSEFNGKAVFPTIPNFTYGEEIDFKLITKDNQILDVISYKAFAWDNSKMKELHSEYGFLSVVNNNGSEAISLNTVMSNGFATIEEGNERELSIELRMQRIARITFSHDLPVLQMLRSWTLLAPRRLEARLSMSTKSHRNIEEHTSIIYDKIYP</sequence>
<dbReference type="Pfam" id="PF08768">
    <property type="entry name" value="THAP4_heme-bd"/>
    <property type="match status" value="1"/>
</dbReference>
<dbReference type="InterPro" id="IPR014878">
    <property type="entry name" value="THAP4-like_heme-bd"/>
</dbReference>
<evidence type="ECO:0000313" key="4">
    <source>
        <dbReference type="Proteomes" id="UP000276776"/>
    </source>
</evidence>
<dbReference type="InterPro" id="IPR012674">
    <property type="entry name" value="Calycin"/>
</dbReference>
<dbReference type="AlphaFoldDB" id="A0A3P7K8M6"/>
<dbReference type="PANTHER" id="PTHR15854:SF2">
    <property type="entry name" value="MARVEL DOMAIN-CONTAINING PROTEIN-RELATED"/>
    <property type="match status" value="1"/>
</dbReference>
<comment type="caution">
    <text evidence="1">Lacks conserved residue(s) required for the propagation of feature annotation.</text>
</comment>
<keyword evidence="4" id="KW-1185">Reference proteome</keyword>